<dbReference type="InterPro" id="IPR000014">
    <property type="entry name" value="PAS"/>
</dbReference>
<dbReference type="PRINTS" id="PR00344">
    <property type="entry name" value="BCTRLSENSOR"/>
</dbReference>
<dbReference type="GO" id="GO:0016020">
    <property type="term" value="C:membrane"/>
    <property type="evidence" value="ECO:0007669"/>
    <property type="project" value="UniProtKB-SubCell"/>
</dbReference>
<evidence type="ECO:0000256" key="4">
    <source>
        <dbReference type="ARBA" id="ARBA00022553"/>
    </source>
</evidence>
<dbReference type="Pfam" id="PF00672">
    <property type="entry name" value="HAMP"/>
    <property type="match status" value="1"/>
</dbReference>
<evidence type="ECO:0000259" key="10">
    <source>
        <dbReference type="PROSITE" id="PS50109"/>
    </source>
</evidence>
<dbReference type="NCBIfam" id="TIGR00229">
    <property type="entry name" value="sensory_box"/>
    <property type="match status" value="1"/>
</dbReference>
<evidence type="ECO:0000256" key="2">
    <source>
        <dbReference type="ARBA" id="ARBA00004370"/>
    </source>
</evidence>
<gene>
    <name evidence="15" type="ORF">CVV64_16450</name>
</gene>
<dbReference type="EC" id="2.7.13.3" evidence="3"/>
<dbReference type="SUPFAM" id="SSF55785">
    <property type="entry name" value="PYP-like sensor domain (PAS domain)"/>
    <property type="match status" value="1"/>
</dbReference>
<feature type="domain" description="PAC" evidence="13">
    <location>
        <begin position="456"/>
        <end position="509"/>
    </location>
</feature>
<dbReference type="CDD" id="cd06225">
    <property type="entry name" value="HAMP"/>
    <property type="match status" value="1"/>
</dbReference>
<keyword evidence="9" id="KW-0472">Membrane</keyword>
<dbReference type="PROSITE" id="PS50112">
    <property type="entry name" value="PAS"/>
    <property type="match status" value="1"/>
</dbReference>
<dbReference type="InterPro" id="IPR005467">
    <property type="entry name" value="His_kinase_dom"/>
</dbReference>
<dbReference type="Gene3D" id="3.30.565.10">
    <property type="entry name" value="Histidine kinase-like ATPase, C-terminal domain"/>
    <property type="match status" value="1"/>
</dbReference>
<evidence type="ECO:0000256" key="1">
    <source>
        <dbReference type="ARBA" id="ARBA00000085"/>
    </source>
</evidence>
<evidence type="ECO:0000256" key="9">
    <source>
        <dbReference type="SAM" id="Phobius"/>
    </source>
</evidence>
<dbReference type="PROSITE" id="PS50885">
    <property type="entry name" value="HAMP"/>
    <property type="match status" value="1"/>
</dbReference>
<evidence type="ECO:0000259" key="11">
    <source>
        <dbReference type="PROSITE" id="PS50110"/>
    </source>
</evidence>
<dbReference type="InterPro" id="IPR003660">
    <property type="entry name" value="HAMP_dom"/>
</dbReference>
<dbReference type="SMART" id="SM00091">
    <property type="entry name" value="PAS"/>
    <property type="match status" value="1"/>
</dbReference>
<feature type="domain" description="Histidine kinase" evidence="10">
    <location>
        <begin position="527"/>
        <end position="745"/>
    </location>
</feature>
<dbReference type="InterPro" id="IPR036890">
    <property type="entry name" value="HATPase_C_sf"/>
</dbReference>
<dbReference type="Gene3D" id="3.40.50.2300">
    <property type="match status" value="1"/>
</dbReference>
<comment type="catalytic activity">
    <reaction evidence="1">
        <text>ATP + protein L-histidine = ADP + protein N-phospho-L-histidine.</text>
        <dbReference type="EC" id="2.7.13.3"/>
    </reaction>
</comment>
<evidence type="ECO:0000259" key="14">
    <source>
        <dbReference type="PROSITE" id="PS50885"/>
    </source>
</evidence>
<dbReference type="SMART" id="SM00448">
    <property type="entry name" value="REC"/>
    <property type="match status" value="1"/>
</dbReference>
<dbReference type="Pfam" id="PF02518">
    <property type="entry name" value="HATPase_c"/>
    <property type="match status" value="1"/>
</dbReference>
<keyword evidence="9" id="KW-1133">Transmembrane helix</keyword>
<name>A0A2N1PKV3_9BACT</name>
<dbReference type="Pfam" id="PF00512">
    <property type="entry name" value="HisKA"/>
    <property type="match status" value="1"/>
</dbReference>
<dbReference type="SMART" id="SM00388">
    <property type="entry name" value="HisKA"/>
    <property type="match status" value="1"/>
</dbReference>
<reference evidence="15 16" key="1">
    <citation type="journal article" date="2017" name="ISME J.">
        <title>Potential for microbial H2 and metal transformations associated with novel bacteria and archaea in deep terrestrial subsurface sediments.</title>
        <authorList>
            <person name="Hernsdorf A.W."/>
            <person name="Amano Y."/>
            <person name="Miyakawa K."/>
            <person name="Ise K."/>
            <person name="Suzuki Y."/>
            <person name="Anantharaman K."/>
            <person name="Probst A."/>
            <person name="Burstein D."/>
            <person name="Thomas B.C."/>
            <person name="Banfield J.F."/>
        </authorList>
    </citation>
    <scope>NUCLEOTIDE SEQUENCE [LARGE SCALE GENOMIC DNA]</scope>
    <source>
        <strain evidence="15">HGW-Wallbacteria-1</strain>
    </source>
</reference>
<comment type="subcellular location">
    <subcellularLocation>
        <location evidence="2">Membrane</location>
    </subcellularLocation>
</comment>
<dbReference type="InterPro" id="IPR000700">
    <property type="entry name" value="PAS-assoc_C"/>
</dbReference>
<evidence type="ECO:0000313" key="15">
    <source>
        <dbReference type="EMBL" id="PKK88960.1"/>
    </source>
</evidence>
<dbReference type="SUPFAM" id="SSF55874">
    <property type="entry name" value="ATPase domain of HSP90 chaperone/DNA topoisomerase II/histidine kinase"/>
    <property type="match status" value="1"/>
</dbReference>
<keyword evidence="4 7" id="KW-0597">Phosphoprotein</keyword>
<dbReference type="Gene3D" id="1.10.287.130">
    <property type="match status" value="1"/>
</dbReference>
<dbReference type="Proteomes" id="UP000233256">
    <property type="component" value="Unassembled WGS sequence"/>
</dbReference>
<feature type="domain" description="PAS" evidence="12">
    <location>
        <begin position="380"/>
        <end position="424"/>
    </location>
</feature>
<dbReference type="InterPro" id="IPR001789">
    <property type="entry name" value="Sig_transdc_resp-reg_receiver"/>
</dbReference>
<dbReference type="InterPro" id="IPR003594">
    <property type="entry name" value="HATPase_dom"/>
</dbReference>
<dbReference type="InterPro" id="IPR003661">
    <property type="entry name" value="HisK_dim/P_dom"/>
</dbReference>
<evidence type="ECO:0000256" key="5">
    <source>
        <dbReference type="ARBA" id="ARBA00022679"/>
    </source>
</evidence>
<protein>
    <recommendedName>
        <fullName evidence="3">histidine kinase</fullName>
        <ecNumber evidence="3">2.7.13.3</ecNumber>
    </recommendedName>
</protein>
<dbReference type="PROSITE" id="PS50110">
    <property type="entry name" value="RESPONSE_REGULATORY"/>
    <property type="match status" value="1"/>
</dbReference>
<feature type="domain" description="HAMP" evidence="14">
    <location>
        <begin position="323"/>
        <end position="375"/>
    </location>
</feature>
<evidence type="ECO:0000256" key="7">
    <source>
        <dbReference type="PROSITE-ProRule" id="PRU00169"/>
    </source>
</evidence>
<dbReference type="EMBL" id="PGXC01000029">
    <property type="protein sequence ID" value="PKK88960.1"/>
    <property type="molecule type" value="Genomic_DNA"/>
</dbReference>
<dbReference type="InterPro" id="IPR011006">
    <property type="entry name" value="CheY-like_superfamily"/>
</dbReference>
<feature type="compositionally biased region" description="Polar residues" evidence="8">
    <location>
        <begin position="750"/>
        <end position="763"/>
    </location>
</feature>
<proteinExistence type="predicted"/>
<dbReference type="CDD" id="cd16922">
    <property type="entry name" value="HATPase_EvgS-ArcB-TorS-like"/>
    <property type="match status" value="1"/>
</dbReference>
<feature type="domain" description="Response regulatory" evidence="11">
    <location>
        <begin position="776"/>
        <end position="896"/>
    </location>
</feature>
<dbReference type="Gene3D" id="3.30.450.20">
    <property type="entry name" value="PAS domain"/>
    <property type="match status" value="1"/>
</dbReference>
<accession>A0A2N1PKV3</accession>
<dbReference type="SMART" id="SM00387">
    <property type="entry name" value="HATPase_c"/>
    <property type="match status" value="1"/>
</dbReference>
<evidence type="ECO:0000259" key="13">
    <source>
        <dbReference type="PROSITE" id="PS50113"/>
    </source>
</evidence>
<dbReference type="SUPFAM" id="SSF47384">
    <property type="entry name" value="Homodimeric domain of signal transducing histidine kinase"/>
    <property type="match status" value="1"/>
</dbReference>
<feature type="modified residue" description="4-aspartylphosphate" evidence="7">
    <location>
        <position position="827"/>
    </location>
</feature>
<dbReference type="PROSITE" id="PS50113">
    <property type="entry name" value="PAC"/>
    <property type="match status" value="1"/>
</dbReference>
<feature type="region of interest" description="Disordered" evidence="8">
    <location>
        <begin position="748"/>
        <end position="768"/>
    </location>
</feature>
<dbReference type="CDD" id="cd00082">
    <property type="entry name" value="HisKA"/>
    <property type="match status" value="1"/>
</dbReference>
<dbReference type="Pfam" id="PF00072">
    <property type="entry name" value="Response_reg"/>
    <property type="match status" value="1"/>
</dbReference>
<feature type="transmembrane region" description="Helical" evidence="9">
    <location>
        <begin position="298"/>
        <end position="321"/>
    </location>
</feature>
<sequence>MKKVLVFHLLAFTITVVVLLGTALNLYYGRIVDKVIRDTQLEMARNVEERVRTFDNILRITETHFASEMRERVVDASNVLSTPELRSNMTPADLKTLANSLGADDLYIINRDGVVFNTSFAPDQGFCLFSITEGFASQLKALYGKGEVFHQGWGLSTKTGKIFSYTYYSPPGSDHIIEISVNLRPYIRNRYFDGKSDYFFSDFFTSTAKNARYVRDLNIYSNYQETAWSLVHEGMSLGKIPEAMKRLRTGGQLVESSGSLMRVTKAFNFGKSAFPWANSYILEVTYDFSSIVELKSSALTFTVAAALLVTLMMITVFSKVFNSLVLNRIFRINRSISEIGKGNYSVRLDESGDDELSNIAMNVNILASGIEKSMGDLRASERRFRAIFDQAFQFIGLLDSQGTVIEFNKTALDFAGISLRDVIGLPYWETPWWTDNPDESEKLRRGLERARMGILIRFEASFICPRTGKIHNMDFSLKPILNEDGRVALIIPEARDITEKKEALREILAAKEKAERADRLKSEFLANVSHEVRTPMTSIMGYAHLLEAMNLDEKQRKYVSSILKSGNHLIDIMGDILEMARLEADSIEIRTTTFSLWELMNDCYNAIAPQIQIREQIEGKFTMQGCEGVTLHTDYVKVKQILMNLLANAVKFTEAGTIVLEAIPVRDGGIKINVRDTGIGIPEDKVELIFDKFFQVDSSSTRKFGGVGLGLAISGRYAEILGMSLSVESTSGSGSLFALTIPDTLVASGPVSSDQTSSEIKSSGNDDSRENKISGIVLVAEDNRSNFSLIQELLQSEGYTVVRASDGAEARNAYLERTADIKIVLMDINMPFFDGYEVLDFIRLRDNERGVRTPVIAVTAHASRSDMEKLESSDFDGIVIKPFAIDTILDVVKRHSAI</sequence>
<keyword evidence="9" id="KW-0812">Transmembrane</keyword>
<evidence type="ECO:0000256" key="6">
    <source>
        <dbReference type="ARBA" id="ARBA00022777"/>
    </source>
</evidence>
<dbReference type="SMART" id="SM00304">
    <property type="entry name" value="HAMP"/>
    <property type="match status" value="1"/>
</dbReference>
<keyword evidence="5" id="KW-0808">Transferase</keyword>
<dbReference type="AlphaFoldDB" id="A0A2N1PKV3"/>
<dbReference type="InterPro" id="IPR013656">
    <property type="entry name" value="PAS_4"/>
</dbReference>
<dbReference type="InterPro" id="IPR004358">
    <property type="entry name" value="Sig_transdc_His_kin-like_C"/>
</dbReference>
<dbReference type="Gene3D" id="6.10.340.10">
    <property type="match status" value="1"/>
</dbReference>
<comment type="caution">
    <text evidence="15">The sequence shown here is derived from an EMBL/GenBank/DDBJ whole genome shotgun (WGS) entry which is preliminary data.</text>
</comment>
<evidence type="ECO:0000256" key="8">
    <source>
        <dbReference type="SAM" id="MobiDB-lite"/>
    </source>
</evidence>
<evidence type="ECO:0000313" key="16">
    <source>
        <dbReference type="Proteomes" id="UP000233256"/>
    </source>
</evidence>
<dbReference type="InterPro" id="IPR036097">
    <property type="entry name" value="HisK_dim/P_sf"/>
</dbReference>
<evidence type="ECO:0000259" key="12">
    <source>
        <dbReference type="PROSITE" id="PS50112"/>
    </source>
</evidence>
<dbReference type="GO" id="GO:0000155">
    <property type="term" value="F:phosphorelay sensor kinase activity"/>
    <property type="evidence" value="ECO:0007669"/>
    <property type="project" value="InterPro"/>
</dbReference>
<organism evidence="15 16">
    <name type="scientific">Candidatus Wallbacteria bacterium HGW-Wallbacteria-1</name>
    <dbReference type="NCBI Taxonomy" id="2013854"/>
    <lineage>
        <taxon>Bacteria</taxon>
        <taxon>Candidatus Walliibacteriota</taxon>
    </lineage>
</organism>
<dbReference type="InterPro" id="IPR035965">
    <property type="entry name" value="PAS-like_dom_sf"/>
</dbReference>
<feature type="transmembrane region" description="Helical" evidence="9">
    <location>
        <begin position="6"/>
        <end position="28"/>
    </location>
</feature>
<dbReference type="Pfam" id="PF08448">
    <property type="entry name" value="PAS_4"/>
    <property type="match status" value="1"/>
</dbReference>
<dbReference type="PROSITE" id="PS50109">
    <property type="entry name" value="HIS_KIN"/>
    <property type="match status" value="1"/>
</dbReference>
<dbReference type="CDD" id="cd00130">
    <property type="entry name" value="PAS"/>
    <property type="match status" value="1"/>
</dbReference>
<dbReference type="PANTHER" id="PTHR43047:SF64">
    <property type="entry name" value="HISTIDINE KINASE CONTAINING CHEY-HOMOLOGOUS RECEIVER DOMAIN AND PAS DOMAIN-RELATED"/>
    <property type="match status" value="1"/>
</dbReference>
<dbReference type="PANTHER" id="PTHR43047">
    <property type="entry name" value="TWO-COMPONENT HISTIDINE PROTEIN KINASE"/>
    <property type="match status" value="1"/>
</dbReference>
<evidence type="ECO:0000256" key="3">
    <source>
        <dbReference type="ARBA" id="ARBA00012438"/>
    </source>
</evidence>
<dbReference type="SUPFAM" id="SSF52172">
    <property type="entry name" value="CheY-like"/>
    <property type="match status" value="1"/>
</dbReference>
<keyword evidence="6" id="KW-0418">Kinase</keyword>